<dbReference type="PANTHER" id="PTHR12682:SF11">
    <property type="entry name" value="PROTEIN ARCHEASE"/>
    <property type="match status" value="1"/>
</dbReference>
<dbReference type="Proteomes" id="UP000321197">
    <property type="component" value="Unassembled WGS sequence"/>
</dbReference>
<evidence type="ECO:0000256" key="2">
    <source>
        <dbReference type="ARBA" id="ARBA00022694"/>
    </source>
</evidence>
<evidence type="ECO:0000256" key="1">
    <source>
        <dbReference type="ARBA" id="ARBA00007963"/>
    </source>
</evidence>
<dbReference type="EMBL" id="BJXL01000074">
    <property type="protein sequence ID" value="GEM84050.1"/>
    <property type="molecule type" value="Genomic_DNA"/>
</dbReference>
<organism evidence="6 7">
    <name type="scientific">Meiothermus hypogaeus NBRC 106114</name>
    <dbReference type="NCBI Taxonomy" id="1227553"/>
    <lineage>
        <taxon>Bacteria</taxon>
        <taxon>Thermotogati</taxon>
        <taxon>Deinococcota</taxon>
        <taxon>Deinococci</taxon>
        <taxon>Thermales</taxon>
        <taxon>Thermaceae</taxon>
        <taxon>Meiothermus</taxon>
    </lineage>
</organism>
<dbReference type="InterPro" id="IPR023572">
    <property type="entry name" value="Archease_dom"/>
</dbReference>
<gene>
    <name evidence="6" type="ORF">MHY01S_22160</name>
</gene>
<protein>
    <submittedName>
        <fullName evidence="6">Archease</fullName>
    </submittedName>
</protein>
<reference evidence="6 7" key="1">
    <citation type="submission" date="2019-07" db="EMBL/GenBank/DDBJ databases">
        <title>Whole genome shotgun sequence of Meiothermus hypogaeus NBRC 106114.</title>
        <authorList>
            <person name="Hosoyama A."/>
            <person name="Uohara A."/>
            <person name="Ohji S."/>
            <person name="Ichikawa N."/>
        </authorList>
    </citation>
    <scope>NUCLEOTIDE SEQUENCE [LARGE SCALE GENOMIC DNA]</scope>
    <source>
        <strain evidence="6 7">NBRC 106114</strain>
    </source>
</reference>
<evidence type="ECO:0000259" key="5">
    <source>
        <dbReference type="Pfam" id="PF01951"/>
    </source>
</evidence>
<dbReference type="Pfam" id="PF01951">
    <property type="entry name" value="Archease"/>
    <property type="match status" value="1"/>
</dbReference>
<dbReference type="SUPFAM" id="SSF69819">
    <property type="entry name" value="MTH1598-like"/>
    <property type="match status" value="1"/>
</dbReference>
<comment type="caution">
    <text evidence="6">The sequence shown here is derived from an EMBL/GenBank/DDBJ whole genome shotgun (WGS) entry which is preliminary data.</text>
</comment>
<feature type="domain" description="Archease" evidence="5">
    <location>
        <begin position="8"/>
        <end position="148"/>
    </location>
</feature>
<evidence type="ECO:0000313" key="6">
    <source>
        <dbReference type="EMBL" id="GEM84050.1"/>
    </source>
</evidence>
<evidence type="ECO:0000256" key="4">
    <source>
        <dbReference type="ARBA" id="ARBA00022837"/>
    </source>
</evidence>
<keyword evidence="2" id="KW-0819">tRNA processing</keyword>
<keyword evidence="3" id="KW-0479">Metal-binding</keyword>
<dbReference type="AlphaFoldDB" id="A0A511R367"/>
<keyword evidence="4" id="KW-0106">Calcium</keyword>
<accession>A0A511R367</accession>
<dbReference type="InterPro" id="IPR036820">
    <property type="entry name" value="Archease_dom_sf"/>
</dbReference>
<dbReference type="InterPro" id="IPR002804">
    <property type="entry name" value="Archease"/>
</dbReference>
<proteinExistence type="inferred from homology"/>
<dbReference type="OrthoDB" id="9788587at2"/>
<dbReference type="Gene3D" id="3.55.10.10">
    <property type="entry name" value="Archease domain"/>
    <property type="match status" value="1"/>
</dbReference>
<comment type="similarity">
    <text evidence="1">Belongs to the archease family.</text>
</comment>
<dbReference type="PANTHER" id="PTHR12682">
    <property type="entry name" value="ARCHEASE"/>
    <property type="match status" value="1"/>
</dbReference>
<dbReference type="GO" id="GO:0046872">
    <property type="term" value="F:metal ion binding"/>
    <property type="evidence" value="ECO:0007669"/>
    <property type="project" value="UniProtKB-KW"/>
</dbReference>
<name>A0A511R367_9DEIN</name>
<evidence type="ECO:0000256" key="3">
    <source>
        <dbReference type="ARBA" id="ARBA00022723"/>
    </source>
</evidence>
<evidence type="ECO:0000313" key="7">
    <source>
        <dbReference type="Proteomes" id="UP000321197"/>
    </source>
</evidence>
<dbReference type="RefSeq" id="WP_119341942.1">
    <property type="nucleotide sequence ID" value="NZ_BJXL01000074.1"/>
</dbReference>
<sequence>MTTQLGRWEHFYHQADIGVRGIGPTLDKAFEQAALALTAVITDPARVRPIQAVEIECEAPRVSLLLVDWLNRLIYEMATRRMIFAQFEVHLSPPDLGGALSLHALAWGEPVDPLRHQPAVEVKGATYSELEVKQDPQGHWVVQCVVDV</sequence>
<dbReference type="GO" id="GO:0008033">
    <property type="term" value="P:tRNA processing"/>
    <property type="evidence" value="ECO:0007669"/>
    <property type="project" value="UniProtKB-KW"/>
</dbReference>